<comment type="caution">
    <text evidence="2">The sequence shown here is derived from an EMBL/GenBank/DDBJ whole genome shotgun (WGS) entry which is preliminary data.</text>
</comment>
<dbReference type="InterPro" id="IPR052746">
    <property type="entry name" value="MlaB_ABC_Transporter"/>
</dbReference>
<dbReference type="Gene3D" id="3.30.750.24">
    <property type="entry name" value="STAS domain"/>
    <property type="match status" value="1"/>
</dbReference>
<dbReference type="Proteomes" id="UP000295763">
    <property type="component" value="Unassembled WGS sequence"/>
</dbReference>
<gene>
    <name evidence="2" type="ORF">EDC44_10797</name>
</gene>
<dbReference type="Pfam" id="PF13466">
    <property type="entry name" value="STAS_2"/>
    <property type="match status" value="1"/>
</dbReference>
<dbReference type="OrthoDB" id="5687860at2"/>
<dbReference type="PROSITE" id="PS50801">
    <property type="entry name" value="STAS"/>
    <property type="match status" value="1"/>
</dbReference>
<reference evidence="2 3" key="1">
    <citation type="submission" date="2019-03" db="EMBL/GenBank/DDBJ databases">
        <title>Genomic Encyclopedia of Type Strains, Phase IV (KMG-IV): sequencing the most valuable type-strain genomes for metagenomic binning, comparative biology and taxonomic classification.</title>
        <authorList>
            <person name="Goeker M."/>
        </authorList>
    </citation>
    <scope>NUCLEOTIDE SEQUENCE [LARGE SCALE GENOMIC DNA]</scope>
    <source>
        <strain evidence="2 3">DSM 28404</strain>
    </source>
</reference>
<evidence type="ECO:0000313" key="3">
    <source>
        <dbReference type="Proteomes" id="UP000295763"/>
    </source>
</evidence>
<dbReference type="PANTHER" id="PTHR35849:SF1">
    <property type="entry name" value="INTERMEMBRANE PHOSPHOLIPID TRANSPORT SYSTEM BINDING PROTEIN MLAB"/>
    <property type="match status" value="1"/>
</dbReference>
<dbReference type="EMBL" id="SLYB01000007">
    <property type="protein sequence ID" value="TCP95812.1"/>
    <property type="molecule type" value="Genomic_DNA"/>
</dbReference>
<dbReference type="PANTHER" id="PTHR35849">
    <property type="entry name" value="BLR2341 PROTEIN"/>
    <property type="match status" value="1"/>
</dbReference>
<evidence type="ECO:0000313" key="2">
    <source>
        <dbReference type="EMBL" id="TCP95812.1"/>
    </source>
</evidence>
<keyword evidence="3" id="KW-1185">Reference proteome</keyword>
<organism evidence="2 3">
    <name type="scientific">Cricetibacter osteomyelitidis</name>
    <dbReference type="NCBI Taxonomy" id="1521931"/>
    <lineage>
        <taxon>Bacteria</taxon>
        <taxon>Pseudomonadati</taxon>
        <taxon>Pseudomonadota</taxon>
        <taxon>Gammaproteobacteria</taxon>
        <taxon>Pasteurellales</taxon>
        <taxon>Pasteurellaceae</taxon>
        <taxon>Cricetibacter</taxon>
    </lineage>
</organism>
<dbReference type="InterPro" id="IPR002645">
    <property type="entry name" value="STAS_dom"/>
</dbReference>
<dbReference type="CDD" id="cd07043">
    <property type="entry name" value="STAS_anti-anti-sigma_factors"/>
    <property type="match status" value="1"/>
</dbReference>
<dbReference type="InterPro" id="IPR058548">
    <property type="entry name" value="MlaB-like_STAS"/>
</dbReference>
<dbReference type="RefSeq" id="WP_131975985.1">
    <property type="nucleotide sequence ID" value="NZ_SLYB01000007.1"/>
</dbReference>
<dbReference type="InterPro" id="IPR036513">
    <property type="entry name" value="STAS_dom_sf"/>
</dbReference>
<dbReference type="AlphaFoldDB" id="A0A4R2TLS5"/>
<sequence>MVNETIQSLNWTVVQEQDKQILRLAGELSRHTLSALSQAVQQRTFLSAEKINKQNLVWDLSNLERIDSTGFALLCELLNISKQQAESVRLIHIPEQITTLADLFGLSDWFNTFLCH</sequence>
<evidence type="ECO:0000259" key="1">
    <source>
        <dbReference type="PROSITE" id="PS50801"/>
    </source>
</evidence>
<protein>
    <submittedName>
        <fullName evidence="2">Phospholipid transport system transporter-binding protein</fullName>
    </submittedName>
</protein>
<name>A0A4R2TLS5_9PAST</name>
<accession>A0A4R2TLS5</accession>
<dbReference type="SUPFAM" id="SSF52091">
    <property type="entry name" value="SpoIIaa-like"/>
    <property type="match status" value="1"/>
</dbReference>
<proteinExistence type="predicted"/>
<feature type="domain" description="STAS" evidence="1">
    <location>
        <begin position="9"/>
        <end position="116"/>
    </location>
</feature>